<evidence type="ECO:0000313" key="6">
    <source>
        <dbReference type="Proteomes" id="UP000298133"/>
    </source>
</evidence>
<sequence>MGKKLGENKTRLYRQVVDGVLALIDSGDFPVGSRLPAEREMSERFGVSRPTIREAVIALEAMGRVAVGNGSGVYVTEYRGVKGVESSVSPFELLETRVLVEGESAALAASMITPEQLQALGKALQEMEEENRCGRIDSNFADRKFHLIIAEATNNRVLTTMIENLWETQDGLRHIKMAHQAVCTADPSARMKEHRAIYDALASGDSHAARIAMRKHFARGIDALHRSTEKEAVEAVRRKLTETRERFSMNRLNETVAIK</sequence>
<dbReference type="SUPFAM" id="SSF48008">
    <property type="entry name" value="GntR ligand-binding domain-like"/>
    <property type="match status" value="1"/>
</dbReference>
<dbReference type="SMART" id="SM00895">
    <property type="entry name" value="FCD"/>
    <property type="match status" value="1"/>
</dbReference>
<accession>A0A4Y8UH89</accession>
<dbReference type="GO" id="GO:0003700">
    <property type="term" value="F:DNA-binding transcription factor activity"/>
    <property type="evidence" value="ECO:0007669"/>
    <property type="project" value="InterPro"/>
</dbReference>
<dbReference type="InterPro" id="IPR000524">
    <property type="entry name" value="Tscrpt_reg_HTH_GntR"/>
</dbReference>
<keyword evidence="2" id="KW-0238">DNA-binding</keyword>
<evidence type="ECO:0000313" key="5">
    <source>
        <dbReference type="EMBL" id="TFH67521.1"/>
    </source>
</evidence>
<dbReference type="PRINTS" id="PR00035">
    <property type="entry name" value="HTHGNTR"/>
</dbReference>
<gene>
    <name evidence="5" type="ORF">E3W66_08540</name>
</gene>
<dbReference type="OrthoDB" id="5450856at2"/>
<dbReference type="InterPro" id="IPR008920">
    <property type="entry name" value="TF_FadR/GntR_C"/>
</dbReference>
<organism evidence="5 6">
    <name type="scientific">Gammaproteobacteria bacterium LSUCC0057</name>
    <dbReference type="NCBI Taxonomy" id="2559237"/>
    <lineage>
        <taxon>Bacteria</taxon>
        <taxon>Pseudomonadati</taxon>
        <taxon>Pseudomonadota</taxon>
        <taxon>Gammaproteobacteria</taxon>
        <taxon>Cellvibrionales</taxon>
        <taxon>Porticoccaceae</taxon>
        <taxon>SAR92 clade</taxon>
    </lineage>
</organism>
<dbReference type="SUPFAM" id="SSF46785">
    <property type="entry name" value="Winged helix' DNA-binding domain"/>
    <property type="match status" value="1"/>
</dbReference>
<name>A0A4Y8UH89_9GAMM</name>
<dbReference type="InterPro" id="IPR036390">
    <property type="entry name" value="WH_DNA-bd_sf"/>
</dbReference>
<dbReference type="InterPro" id="IPR036388">
    <property type="entry name" value="WH-like_DNA-bd_sf"/>
</dbReference>
<dbReference type="GO" id="GO:0003677">
    <property type="term" value="F:DNA binding"/>
    <property type="evidence" value="ECO:0007669"/>
    <property type="project" value="UniProtKB-KW"/>
</dbReference>
<keyword evidence="1" id="KW-0805">Transcription regulation</keyword>
<dbReference type="Gene3D" id="1.10.10.10">
    <property type="entry name" value="Winged helix-like DNA-binding domain superfamily/Winged helix DNA-binding domain"/>
    <property type="match status" value="1"/>
</dbReference>
<dbReference type="EMBL" id="SPIA01000003">
    <property type="protein sequence ID" value="TFH67521.1"/>
    <property type="molecule type" value="Genomic_DNA"/>
</dbReference>
<dbReference type="AlphaFoldDB" id="A0A4Y8UH89"/>
<dbReference type="PANTHER" id="PTHR43537:SF5">
    <property type="entry name" value="UXU OPERON TRANSCRIPTIONAL REGULATOR"/>
    <property type="match status" value="1"/>
</dbReference>
<dbReference type="InterPro" id="IPR011711">
    <property type="entry name" value="GntR_C"/>
</dbReference>
<evidence type="ECO:0000256" key="2">
    <source>
        <dbReference type="ARBA" id="ARBA00023125"/>
    </source>
</evidence>
<evidence type="ECO:0000259" key="4">
    <source>
        <dbReference type="PROSITE" id="PS50949"/>
    </source>
</evidence>
<evidence type="ECO:0000256" key="1">
    <source>
        <dbReference type="ARBA" id="ARBA00023015"/>
    </source>
</evidence>
<keyword evidence="3" id="KW-0804">Transcription</keyword>
<dbReference type="Pfam" id="PF00392">
    <property type="entry name" value="GntR"/>
    <property type="match status" value="1"/>
</dbReference>
<dbReference type="SMART" id="SM00345">
    <property type="entry name" value="HTH_GNTR"/>
    <property type="match status" value="1"/>
</dbReference>
<dbReference type="PROSITE" id="PS50949">
    <property type="entry name" value="HTH_GNTR"/>
    <property type="match status" value="1"/>
</dbReference>
<dbReference type="Proteomes" id="UP000298133">
    <property type="component" value="Unassembled WGS sequence"/>
</dbReference>
<feature type="domain" description="HTH gntR-type" evidence="4">
    <location>
        <begin position="10"/>
        <end position="78"/>
    </location>
</feature>
<dbReference type="CDD" id="cd07377">
    <property type="entry name" value="WHTH_GntR"/>
    <property type="match status" value="1"/>
</dbReference>
<dbReference type="Pfam" id="PF07729">
    <property type="entry name" value="FCD"/>
    <property type="match status" value="1"/>
</dbReference>
<dbReference type="PANTHER" id="PTHR43537">
    <property type="entry name" value="TRANSCRIPTIONAL REGULATOR, GNTR FAMILY"/>
    <property type="match status" value="1"/>
</dbReference>
<dbReference type="Gene3D" id="1.20.120.530">
    <property type="entry name" value="GntR ligand-binding domain-like"/>
    <property type="match status" value="1"/>
</dbReference>
<comment type="caution">
    <text evidence="5">The sequence shown here is derived from an EMBL/GenBank/DDBJ whole genome shotgun (WGS) entry which is preliminary data.</text>
</comment>
<evidence type="ECO:0000256" key="3">
    <source>
        <dbReference type="ARBA" id="ARBA00023163"/>
    </source>
</evidence>
<reference evidence="5 6" key="1">
    <citation type="submission" date="2019-03" db="EMBL/GenBank/DDBJ databases">
        <title>Draft genome of Gammaproteobacteria bacterium LSUCC0057, a member of the SAR92 clade.</title>
        <authorList>
            <person name="Lanclos V.C."/>
            <person name="Doiron C."/>
            <person name="Henson M.W."/>
            <person name="Thrash J.C."/>
        </authorList>
    </citation>
    <scope>NUCLEOTIDE SEQUENCE [LARGE SCALE GENOMIC DNA]</scope>
    <source>
        <strain evidence="5 6">LSUCC0057</strain>
    </source>
</reference>
<proteinExistence type="predicted"/>
<protein>
    <submittedName>
        <fullName evidence="5">FadR family transcriptional regulator</fullName>
    </submittedName>
</protein>
<keyword evidence="6" id="KW-1185">Reference proteome</keyword>